<organism evidence="2 3">
    <name type="scientific">Dactylosporangium sucinum</name>
    <dbReference type="NCBI Taxonomy" id="1424081"/>
    <lineage>
        <taxon>Bacteria</taxon>
        <taxon>Bacillati</taxon>
        <taxon>Actinomycetota</taxon>
        <taxon>Actinomycetes</taxon>
        <taxon>Micromonosporales</taxon>
        <taxon>Micromonosporaceae</taxon>
        <taxon>Dactylosporangium</taxon>
    </lineage>
</organism>
<evidence type="ECO:0000313" key="3">
    <source>
        <dbReference type="Proteomes" id="UP000642070"/>
    </source>
</evidence>
<dbReference type="PANTHER" id="PTHR43649">
    <property type="entry name" value="ARABINOSE-BINDING PROTEIN-RELATED"/>
    <property type="match status" value="1"/>
</dbReference>
<dbReference type="RefSeq" id="WP_229835614.1">
    <property type="nucleotide sequence ID" value="NZ_BMPI01000019.1"/>
</dbReference>
<evidence type="ECO:0000256" key="1">
    <source>
        <dbReference type="SAM" id="SignalP"/>
    </source>
</evidence>
<dbReference type="Gene3D" id="3.40.190.10">
    <property type="entry name" value="Periplasmic binding protein-like II"/>
    <property type="match status" value="1"/>
</dbReference>
<protein>
    <submittedName>
        <fullName evidence="2">ABC transporter substrate-binding protein</fullName>
    </submittedName>
</protein>
<sequence length="422" mass="45327">MRTRRPAALTALMLGCLALVATAVGACGSAKPGQTQLVVEIFGDLGYRDLYTKYEQSHPGVKIVEHIVSYDDHHKNLQAHLLGGSGTGDIEAIDGGYIAQFKVMSDKFVDFRDYGADPGQWLPWKSQQATGPDGSLMGLGADVGGLAMCYRRDLFAQAGLPTGREQVAALWPDWQSYIATGKRFQANAPDGVAWFDSGSNIFNAIINQAPVGYTAPGNTVVVADNPAVKDAFDLAVEAVQAGQSAKLATFSQQWNAGFQRGSFATVACPAWMTDTIKQNAPQTSGKWDIATIPGGSGNWGGSFLTVPKQSKHRKEAAELARFLTAPEQASWIFRTQGHLPSQAALYDDPAVLGNTNAFFNNAPTGRIFTESARTLRPQYQGPKDGDIGPLIGLGINRVDKGKQRPDQAWRQVLKDVANATEP</sequence>
<gene>
    <name evidence="2" type="primary">cebE</name>
    <name evidence="2" type="ORF">GCM10007977_041170</name>
</gene>
<dbReference type="InterPro" id="IPR006059">
    <property type="entry name" value="SBP"/>
</dbReference>
<feature type="chain" id="PRO_5037114797" evidence="1">
    <location>
        <begin position="27"/>
        <end position="422"/>
    </location>
</feature>
<dbReference type="InterPro" id="IPR050490">
    <property type="entry name" value="Bact_solute-bd_prot1"/>
</dbReference>
<name>A0A917TRZ3_9ACTN</name>
<dbReference type="PROSITE" id="PS51257">
    <property type="entry name" value="PROKAR_LIPOPROTEIN"/>
    <property type="match status" value="1"/>
</dbReference>
<evidence type="ECO:0000313" key="2">
    <source>
        <dbReference type="EMBL" id="GGM35461.1"/>
    </source>
</evidence>
<dbReference type="Pfam" id="PF13416">
    <property type="entry name" value="SBP_bac_8"/>
    <property type="match status" value="1"/>
</dbReference>
<reference evidence="2" key="2">
    <citation type="submission" date="2020-09" db="EMBL/GenBank/DDBJ databases">
        <authorList>
            <person name="Sun Q."/>
            <person name="Ohkuma M."/>
        </authorList>
    </citation>
    <scope>NUCLEOTIDE SEQUENCE</scope>
    <source>
        <strain evidence="2">JCM 19831</strain>
    </source>
</reference>
<dbReference type="AlphaFoldDB" id="A0A917TRZ3"/>
<keyword evidence="3" id="KW-1185">Reference proteome</keyword>
<feature type="signal peptide" evidence="1">
    <location>
        <begin position="1"/>
        <end position="26"/>
    </location>
</feature>
<dbReference type="SUPFAM" id="SSF53850">
    <property type="entry name" value="Periplasmic binding protein-like II"/>
    <property type="match status" value="1"/>
</dbReference>
<proteinExistence type="predicted"/>
<comment type="caution">
    <text evidence="2">The sequence shown here is derived from an EMBL/GenBank/DDBJ whole genome shotgun (WGS) entry which is preliminary data.</text>
</comment>
<dbReference type="EMBL" id="BMPI01000019">
    <property type="protein sequence ID" value="GGM35461.1"/>
    <property type="molecule type" value="Genomic_DNA"/>
</dbReference>
<keyword evidence="1" id="KW-0732">Signal</keyword>
<dbReference type="PANTHER" id="PTHR43649:SF32">
    <property type="entry name" value="SUGAR BINDING SECRETED PROTEIN"/>
    <property type="match status" value="1"/>
</dbReference>
<accession>A0A917TRZ3</accession>
<dbReference type="Proteomes" id="UP000642070">
    <property type="component" value="Unassembled WGS sequence"/>
</dbReference>
<reference evidence="2" key="1">
    <citation type="journal article" date="2014" name="Int. J. Syst. Evol. Microbiol.">
        <title>Complete genome sequence of Corynebacterium casei LMG S-19264T (=DSM 44701T), isolated from a smear-ripened cheese.</title>
        <authorList>
            <consortium name="US DOE Joint Genome Institute (JGI-PGF)"/>
            <person name="Walter F."/>
            <person name="Albersmeier A."/>
            <person name="Kalinowski J."/>
            <person name="Ruckert C."/>
        </authorList>
    </citation>
    <scope>NUCLEOTIDE SEQUENCE</scope>
    <source>
        <strain evidence="2">JCM 19831</strain>
    </source>
</reference>